<accession>X6N8A1</accession>
<sequence>MLNILEYFQLEYLNENSITPFVLDIYQQALPNRIQSQIEDFVKRKSLGIMKDILKTWREVAYKQGQIIRDENSQFSHWLEQDLPDNQLEYFPHQSLTWSYCASAYQCAYQEWKKQDQQPLPPSPFKKAWTKNTFLKAIQPS</sequence>
<protein>
    <submittedName>
        <fullName evidence="1">Uncharacterized protein</fullName>
    </submittedName>
</protein>
<name>X6N8A1_RETFI</name>
<dbReference type="AlphaFoldDB" id="X6N8A1"/>
<reference evidence="1 2" key="1">
    <citation type="journal article" date="2013" name="Curr. Biol.">
        <title>The Genome of the Foraminiferan Reticulomyxa filosa.</title>
        <authorList>
            <person name="Glockner G."/>
            <person name="Hulsmann N."/>
            <person name="Schleicher M."/>
            <person name="Noegel A.A."/>
            <person name="Eichinger L."/>
            <person name="Gallinger C."/>
            <person name="Pawlowski J."/>
            <person name="Sierra R."/>
            <person name="Euteneuer U."/>
            <person name="Pillet L."/>
            <person name="Moustafa A."/>
            <person name="Platzer M."/>
            <person name="Groth M."/>
            <person name="Szafranski K."/>
            <person name="Schliwa M."/>
        </authorList>
    </citation>
    <scope>NUCLEOTIDE SEQUENCE [LARGE SCALE GENOMIC DNA]</scope>
</reference>
<comment type="caution">
    <text evidence="1">The sequence shown here is derived from an EMBL/GenBank/DDBJ whole genome shotgun (WGS) entry which is preliminary data.</text>
</comment>
<dbReference type="EMBL" id="ASPP01011002">
    <property type="protein sequence ID" value="ETO22143.1"/>
    <property type="molecule type" value="Genomic_DNA"/>
</dbReference>
<organism evidence="1 2">
    <name type="scientific">Reticulomyxa filosa</name>
    <dbReference type="NCBI Taxonomy" id="46433"/>
    <lineage>
        <taxon>Eukaryota</taxon>
        <taxon>Sar</taxon>
        <taxon>Rhizaria</taxon>
        <taxon>Retaria</taxon>
        <taxon>Foraminifera</taxon>
        <taxon>Monothalamids</taxon>
        <taxon>Reticulomyxidae</taxon>
        <taxon>Reticulomyxa</taxon>
    </lineage>
</organism>
<evidence type="ECO:0000313" key="2">
    <source>
        <dbReference type="Proteomes" id="UP000023152"/>
    </source>
</evidence>
<evidence type="ECO:0000313" key="1">
    <source>
        <dbReference type="EMBL" id="ETO22143.1"/>
    </source>
</evidence>
<gene>
    <name evidence="1" type="ORF">RFI_15060</name>
</gene>
<keyword evidence="2" id="KW-1185">Reference proteome</keyword>
<proteinExistence type="predicted"/>
<dbReference type="Proteomes" id="UP000023152">
    <property type="component" value="Unassembled WGS sequence"/>
</dbReference>